<proteinExistence type="inferred from homology"/>
<sequence length="1165" mass="130972">ADEIKKMASLLASPQKLVVCNELLKKKKGLEAERDLILNRVEEFRNGIDCIEYYLKGDEKKNEEGVIPCLRFNGGEIDWRRIYRLVMREVKRLEDGLPIFGRRQDMLMQMHNQQADFLTVMVLIGETGSGKSTQLIQFLADSGVHGHGSIVCTQPRKLAAISVAERVKEECHGCYEDSSVTCYPSYSSSQPFDHSMIFMTDNCLLQHCIMDRQLSKISCIIVDEAHERSLHTDLLLALIKKLLCQRPSLKLVIMSATADADQFAEYFSGCRILNVPGRCYPVEIKYVPSESEGYSHANVSPYSVDVLKMVSEIDRTEKDGTILAFLTSQIEIEWACENFQSQSAVILPLHGKLSCADQHRVFQTYPGKRKVIFATNIAETSITIPGVKYVVDSGMVMESRYEPSNGMNVLKVCHISQSSANQRAGRAGRTEPGVCYRLYDENDFNSMMPYQEPQIRKVHLGIAILKILALGIKNVDNFDFVDAPSDESISMAIRNLIQLGAITSKGDEYELTAEGQEFVKLGIEPRLAKIIIRSFRHRLGREGLVLAAVMANSSSIFCRVGTSREKFKSDCLKVQFCHPSGDLFTLLAVYKEWEAQPLQQRNIWCWENSINAKSMKRCQDAVTELEACLERELNIVVLTYWRWDPKTFTEHDKTLQDIILSSLPENVAMYSGYDQLGYEVALTGKCFQLHPSCSLLSFGQRPSWVIFGEVLSTSSEYLICVTACDFECLSTLFNSPECCFLSMERKRLQKKTLSGFGSVLLKRFCGKSNGNLQGVVSSIRASCSDERCGAEVDVDQNEVHLYAPSSEMENVSGLVVELLESERKLLKNECLIKGLYEVGPAALPPVALFGAGAEIKHLELEKRNLSVDIFHSDINSIDDKDLLGYLERFTEGHICKITRFHGVAPESEMEKWGSVTFLTPDAAMKASVLRDIDRYDGVLDVVPSRNKGVTDSKISRFPPLKANIEWPRRESRGFALLRCYPEDVDFLIEDFSGLVVGDRRIRSEASKTSENGVFISGLGKELSEDDITKVLCGVTTRPVLGLHLFRGNIVECPPLKACEEGILREISPFMPKRSPQSNSVHVQVMEPRPNDEFMKAVITFDGDLHFAAAKALEQIEGKILPGMRPWQKIRCEPLFRSSVSCSSSVYNAIKNQLQPLLERLRRHRG</sequence>
<dbReference type="GO" id="GO:0016787">
    <property type="term" value="F:hydrolase activity"/>
    <property type="evidence" value="ECO:0007669"/>
    <property type="project" value="UniProtKB-KW"/>
</dbReference>
<dbReference type="InterPro" id="IPR007502">
    <property type="entry name" value="Helicase-assoc_dom"/>
</dbReference>
<evidence type="ECO:0000256" key="5">
    <source>
        <dbReference type="ARBA" id="ARBA00022806"/>
    </source>
</evidence>
<dbReference type="PROSITE" id="PS51192">
    <property type="entry name" value="HELICASE_ATP_BIND_1"/>
    <property type="match status" value="1"/>
</dbReference>
<dbReference type="Gene3D" id="3.40.50.300">
    <property type="entry name" value="P-loop containing nucleotide triphosphate hydrolases"/>
    <property type="match status" value="2"/>
</dbReference>
<accession>S8DIB7</accession>
<dbReference type="PANTHER" id="PTHR18934:SF81">
    <property type="entry name" value="ATP-DEPENDENT RNA HELICASE DEAH11, CHLOROPLASTIC-RELATED"/>
    <property type="match status" value="1"/>
</dbReference>
<dbReference type="SMART" id="SM00490">
    <property type="entry name" value="HELICc"/>
    <property type="match status" value="1"/>
</dbReference>
<dbReference type="Pfam" id="PF07717">
    <property type="entry name" value="OB_NTP_bind"/>
    <property type="match status" value="1"/>
</dbReference>
<evidence type="ECO:0000256" key="3">
    <source>
        <dbReference type="ARBA" id="ARBA00022741"/>
    </source>
</evidence>
<dbReference type="CDD" id="cd17917">
    <property type="entry name" value="DEXHc_RHA-like"/>
    <property type="match status" value="1"/>
</dbReference>
<dbReference type="SMART" id="SM00487">
    <property type="entry name" value="DEXDc"/>
    <property type="match status" value="1"/>
</dbReference>
<dbReference type="GO" id="GO:0003724">
    <property type="term" value="F:RNA helicase activity"/>
    <property type="evidence" value="ECO:0007669"/>
    <property type="project" value="UniProtKB-EC"/>
</dbReference>
<evidence type="ECO:0000259" key="8">
    <source>
        <dbReference type="PROSITE" id="PS51192"/>
    </source>
</evidence>
<dbReference type="EC" id="3.6.4.13" evidence="2"/>
<dbReference type="PROSITE" id="PS51194">
    <property type="entry name" value="HELICASE_CTER"/>
    <property type="match status" value="1"/>
</dbReference>
<dbReference type="FunFam" id="3.40.50.300:FF:001279">
    <property type="entry name" value="ATP-dependent RNA helicase DEAH12 chloroplastic"/>
    <property type="match status" value="1"/>
</dbReference>
<comment type="caution">
    <text evidence="10">The sequence shown here is derived from an EMBL/GenBank/DDBJ whole genome shotgun (WGS) entry which is preliminary data.</text>
</comment>
<comment type="catalytic activity">
    <reaction evidence="7">
        <text>ATP + H2O = ADP + phosphate + H(+)</text>
        <dbReference type="Rhea" id="RHEA:13065"/>
        <dbReference type="ChEBI" id="CHEBI:15377"/>
        <dbReference type="ChEBI" id="CHEBI:15378"/>
        <dbReference type="ChEBI" id="CHEBI:30616"/>
        <dbReference type="ChEBI" id="CHEBI:43474"/>
        <dbReference type="ChEBI" id="CHEBI:456216"/>
        <dbReference type="EC" id="3.6.4.13"/>
    </reaction>
</comment>
<dbReference type="Pfam" id="PF21010">
    <property type="entry name" value="HA2_C"/>
    <property type="match status" value="1"/>
</dbReference>
<dbReference type="AlphaFoldDB" id="S8DIB7"/>
<keyword evidence="5" id="KW-0347">Helicase</keyword>
<dbReference type="FunFam" id="1.20.120.1080:FF:000033">
    <property type="entry name" value="RBR-type E3 ubiquitin transferase"/>
    <property type="match status" value="1"/>
</dbReference>
<dbReference type="EMBL" id="AUSU01008592">
    <property type="protein sequence ID" value="EPS59157.1"/>
    <property type="molecule type" value="Genomic_DNA"/>
</dbReference>
<protein>
    <recommendedName>
        <fullName evidence="2">RNA helicase</fullName>
        <ecNumber evidence="2">3.6.4.13</ecNumber>
    </recommendedName>
</protein>
<evidence type="ECO:0000313" key="11">
    <source>
        <dbReference type="Proteomes" id="UP000015453"/>
    </source>
</evidence>
<dbReference type="PROSITE" id="PS00690">
    <property type="entry name" value="DEAH_ATP_HELICASE"/>
    <property type="match status" value="1"/>
</dbReference>
<dbReference type="OrthoDB" id="10009520at2759"/>
<dbReference type="SMART" id="SM00847">
    <property type="entry name" value="HA2"/>
    <property type="match status" value="1"/>
</dbReference>
<name>S8DIB7_9LAMI</name>
<dbReference type="InterPro" id="IPR056246">
    <property type="entry name" value="KH_DEAH11/12_1st"/>
</dbReference>
<keyword evidence="11" id="KW-1185">Reference proteome</keyword>
<dbReference type="Pfam" id="PF24475">
    <property type="entry name" value="RBD_DEAH11"/>
    <property type="match status" value="1"/>
</dbReference>
<dbReference type="FunFam" id="3.40.50.300:FF:002114">
    <property type="entry name" value="ATP-dependent RNA helicase DEAH12 chloroplastic"/>
    <property type="match status" value="1"/>
</dbReference>
<dbReference type="GO" id="GO:0003723">
    <property type="term" value="F:RNA binding"/>
    <property type="evidence" value="ECO:0007669"/>
    <property type="project" value="TreeGrafter"/>
</dbReference>
<evidence type="ECO:0000256" key="7">
    <source>
        <dbReference type="ARBA" id="ARBA00047984"/>
    </source>
</evidence>
<evidence type="ECO:0000313" key="10">
    <source>
        <dbReference type="EMBL" id="EPS59157.1"/>
    </source>
</evidence>
<feature type="non-terminal residue" evidence="10">
    <location>
        <position position="1"/>
    </location>
</feature>
<dbReference type="InterPro" id="IPR056244">
    <property type="entry name" value="RRM_DEAH11/12"/>
</dbReference>
<organism evidence="10 11">
    <name type="scientific">Genlisea aurea</name>
    <dbReference type="NCBI Taxonomy" id="192259"/>
    <lineage>
        <taxon>Eukaryota</taxon>
        <taxon>Viridiplantae</taxon>
        <taxon>Streptophyta</taxon>
        <taxon>Embryophyta</taxon>
        <taxon>Tracheophyta</taxon>
        <taxon>Spermatophyta</taxon>
        <taxon>Magnoliopsida</taxon>
        <taxon>eudicotyledons</taxon>
        <taxon>Gunneridae</taxon>
        <taxon>Pentapetalae</taxon>
        <taxon>asterids</taxon>
        <taxon>lamiids</taxon>
        <taxon>Lamiales</taxon>
        <taxon>Lentibulariaceae</taxon>
        <taxon>Genlisea</taxon>
    </lineage>
</organism>
<dbReference type="Pfam" id="PF00271">
    <property type="entry name" value="Helicase_C"/>
    <property type="match status" value="1"/>
</dbReference>
<dbReference type="Proteomes" id="UP000015453">
    <property type="component" value="Unassembled WGS sequence"/>
</dbReference>
<dbReference type="GO" id="GO:0005524">
    <property type="term" value="F:ATP binding"/>
    <property type="evidence" value="ECO:0007669"/>
    <property type="project" value="UniProtKB-KW"/>
</dbReference>
<dbReference type="InterPro" id="IPR011709">
    <property type="entry name" value="DEAD-box_helicase_OB_fold"/>
</dbReference>
<evidence type="ECO:0000259" key="9">
    <source>
        <dbReference type="PROSITE" id="PS51194"/>
    </source>
</evidence>
<dbReference type="InterPro" id="IPR002464">
    <property type="entry name" value="DNA/RNA_helicase_DEAH_CS"/>
</dbReference>
<evidence type="ECO:0000256" key="2">
    <source>
        <dbReference type="ARBA" id="ARBA00012552"/>
    </source>
</evidence>
<dbReference type="InterPro" id="IPR001650">
    <property type="entry name" value="Helicase_C-like"/>
</dbReference>
<dbReference type="InterPro" id="IPR027417">
    <property type="entry name" value="P-loop_NTPase"/>
</dbReference>
<dbReference type="CDD" id="cd18791">
    <property type="entry name" value="SF2_C_RHA"/>
    <property type="match status" value="1"/>
</dbReference>
<dbReference type="InterPro" id="IPR014001">
    <property type="entry name" value="Helicase_ATP-bd"/>
</dbReference>
<dbReference type="SUPFAM" id="SSF52540">
    <property type="entry name" value="P-loop containing nucleoside triphosphate hydrolases"/>
    <property type="match status" value="1"/>
</dbReference>
<feature type="non-terminal residue" evidence="10">
    <location>
        <position position="1165"/>
    </location>
</feature>
<gene>
    <name evidence="10" type="ORF">M569_15653</name>
</gene>
<dbReference type="Pfam" id="PF24637">
    <property type="entry name" value="RRM_DEAH11"/>
    <property type="match status" value="1"/>
</dbReference>
<dbReference type="Gene3D" id="1.20.120.1080">
    <property type="match status" value="1"/>
</dbReference>
<keyword evidence="3" id="KW-0547">Nucleotide-binding</keyword>
<comment type="similarity">
    <text evidence="1">Belongs to the DEAD box helicase family. DEAH subfamily.</text>
</comment>
<reference evidence="10 11" key="1">
    <citation type="journal article" date="2013" name="BMC Genomics">
        <title>The miniature genome of a carnivorous plant Genlisea aurea contains a low number of genes and short non-coding sequences.</title>
        <authorList>
            <person name="Leushkin E.V."/>
            <person name="Sutormin R.A."/>
            <person name="Nabieva E.R."/>
            <person name="Penin A.A."/>
            <person name="Kondrashov A.S."/>
            <person name="Logacheva M.D."/>
        </authorList>
    </citation>
    <scope>NUCLEOTIDE SEQUENCE [LARGE SCALE GENOMIC DNA]</scope>
</reference>
<keyword evidence="4" id="KW-0378">Hydrolase</keyword>
<dbReference type="InterPro" id="IPR056248">
    <property type="entry name" value="RBD_DEAH11/12"/>
</dbReference>
<evidence type="ECO:0000256" key="6">
    <source>
        <dbReference type="ARBA" id="ARBA00022840"/>
    </source>
</evidence>
<evidence type="ECO:0000256" key="1">
    <source>
        <dbReference type="ARBA" id="ARBA00008792"/>
    </source>
</evidence>
<feature type="domain" description="Helicase ATP-binding" evidence="8">
    <location>
        <begin position="112"/>
        <end position="276"/>
    </location>
</feature>
<dbReference type="InterPro" id="IPR011545">
    <property type="entry name" value="DEAD/DEAH_box_helicase_dom"/>
</dbReference>
<dbReference type="Pfam" id="PF24638">
    <property type="entry name" value="KH_DEAH11_1st"/>
    <property type="match status" value="1"/>
</dbReference>
<dbReference type="PANTHER" id="PTHR18934">
    <property type="entry name" value="ATP-DEPENDENT RNA HELICASE"/>
    <property type="match status" value="1"/>
</dbReference>
<dbReference type="Pfam" id="PF00270">
    <property type="entry name" value="DEAD"/>
    <property type="match status" value="1"/>
</dbReference>
<feature type="domain" description="Helicase C-terminal" evidence="9">
    <location>
        <begin position="305"/>
        <end position="476"/>
    </location>
</feature>
<keyword evidence="6" id="KW-0067">ATP-binding</keyword>
<evidence type="ECO:0000256" key="4">
    <source>
        <dbReference type="ARBA" id="ARBA00022801"/>
    </source>
</evidence>